<keyword evidence="1" id="KW-1133">Transmembrane helix</keyword>
<sequence length="68" mass="7830">MKMGNGNYSWWDRTVTPIEYRYVAAQRVLFLTPTCVASGLLVHLLFRNRDDIICNTGLFHLVPTCDII</sequence>
<keyword evidence="1" id="KW-0472">Membrane</keyword>
<dbReference type="Proteomes" id="UP000095283">
    <property type="component" value="Unplaced"/>
</dbReference>
<proteinExistence type="predicted"/>
<organism evidence="2 3">
    <name type="scientific">Heterorhabditis bacteriophora</name>
    <name type="common">Entomopathogenic nematode worm</name>
    <dbReference type="NCBI Taxonomy" id="37862"/>
    <lineage>
        <taxon>Eukaryota</taxon>
        <taxon>Metazoa</taxon>
        <taxon>Ecdysozoa</taxon>
        <taxon>Nematoda</taxon>
        <taxon>Chromadorea</taxon>
        <taxon>Rhabditida</taxon>
        <taxon>Rhabditina</taxon>
        <taxon>Rhabditomorpha</taxon>
        <taxon>Strongyloidea</taxon>
        <taxon>Heterorhabditidae</taxon>
        <taxon>Heterorhabditis</taxon>
    </lineage>
</organism>
<evidence type="ECO:0000313" key="2">
    <source>
        <dbReference type="Proteomes" id="UP000095283"/>
    </source>
</evidence>
<reference evidence="3" key="1">
    <citation type="submission" date="2016-11" db="UniProtKB">
        <authorList>
            <consortium name="WormBaseParasite"/>
        </authorList>
    </citation>
    <scope>IDENTIFICATION</scope>
</reference>
<name>A0A1I7XHS5_HETBA</name>
<accession>A0A1I7XHS5</accession>
<protein>
    <submittedName>
        <fullName evidence="3">Transmembrane protein</fullName>
    </submittedName>
</protein>
<dbReference type="AlphaFoldDB" id="A0A1I7XHS5"/>
<evidence type="ECO:0000256" key="1">
    <source>
        <dbReference type="SAM" id="Phobius"/>
    </source>
</evidence>
<dbReference type="WBParaSite" id="Hba_17045">
    <property type="protein sequence ID" value="Hba_17045"/>
    <property type="gene ID" value="Hba_17045"/>
</dbReference>
<keyword evidence="1" id="KW-0812">Transmembrane</keyword>
<feature type="transmembrane region" description="Helical" evidence="1">
    <location>
        <begin position="20"/>
        <end position="46"/>
    </location>
</feature>
<keyword evidence="2" id="KW-1185">Reference proteome</keyword>
<evidence type="ECO:0000313" key="3">
    <source>
        <dbReference type="WBParaSite" id="Hba_17045"/>
    </source>
</evidence>